<dbReference type="GO" id="GO:0032259">
    <property type="term" value="P:methylation"/>
    <property type="evidence" value="ECO:0007669"/>
    <property type="project" value="UniProtKB-KW"/>
</dbReference>
<comment type="caution">
    <text evidence="1">The sequence shown here is derived from an EMBL/GenBank/DDBJ whole genome shotgun (WGS) entry which is preliminary data.</text>
</comment>
<dbReference type="Proteomes" id="UP000886210">
    <property type="component" value="Unassembled WGS sequence"/>
</dbReference>
<evidence type="ECO:0000313" key="1">
    <source>
        <dbReference type="EMBL" id="HDD31876.1"/>
    </source>
</evidence>
<sequence>RLESNPNLENIVEWSKEVKEYLYEIPQSVDYADLINELFHAVGGTLWMLLREKRRTIATSNEEVKSEYFKRRYIVRKVLSFHPVKINDFLKKEKYGRVTLKISIPDKDYWKFRKRIEQGLSGEKRAYLFKFKDKAIIAEPLD</sequence>
<accession>A0A7C0TZP5</accession>
<proteinExistence type="predicted"/>
<gene>
    <name evidence="1" type="ORF">ENF72_04600</name>
</gene>
<protein>
    <submittedName>
        <fullName evidence="1">Methyltransferase</fullName>
    </submittedName>
</protein>
<dbReference type="EMBL" id="DQYG01000197">
    <property type="protein sequence ID" value="HDD31876.1"/>
    <property type="molecule type" value="Genomic_DNA"/>
</dbReference>
<name>A0A7C0TZP5_THELI</name>
<keyword evidence="1" id="KW-0808">Transferase</keyword>
<keyword evidence="1" id="KW-0489">Methyltransferase</keyword>
<reference evidence="1" key="1">
    <citation type="journal article" date="2020" name="mSystems">
        <title>Genome- and Community-Level Interaction Insights into Carbon Utilization and Element Cycling Functions of Hydrothermarchaeota in Hydrothermal Sediment.</title>
        <authorList>
            <person name="Zhou Z."/>
            <person name="Liu Y."/>
            <person name="Xu W."/>
            <person name="Pan J."/>
            <person name="Luo Z.H."/>
            <person name="Li M."/>
        </authorList>
    </citation>
    <scope>NUCLEOTIDE SEQUENCE [LARGE SCALE GENOMIC DNA]</scope>
    <source>
        <strain evidence="1">HyVt-151</strain>
    </source>
</reference>
<feature type="non-terminal residue" evidence="1">
    <location>
        <position position="1"/>
    </location>
</feature>
<dbReference type="AlphaFoldDB" id="A0A7C0TZP5"/>
<organism evidence="1">
    <name type="scientific">Thermococcus litoralis</name>
    <dbReference type="NCBI Taxonomy" id="2265"/>
    <lineage>
        <taxon>Archaea</taxon>
        <taxon>Methanobacteriati</taxon>
        <taxon>Methanobacteriota</taxon>
        <taxon>Thermococci</taxon>
        <taxon>Thermococcales</taxon>
        <taxon>Thermococcaceae</taxon>
        <taxon>Thermococcus</taxon>
    </lineage>
</organism>
<dbReference type="GO" id="GO:0008168">
    <property type="term" value="F:methyltransferase activity"/>
    <property type="evidence" value="ECO:0007669"/>
    <property type="project" value="UniProtKB-KW"/>
</dbReference>